<evidence type="ECO:0000256" key="2">
    <source>
        <dbReference type="ARBA" id="ARBA00022833"/>
    </source>
</evidence>
<dbReference type="Proteomes" id="UP000046155">
    <property type="component" value="Unassembled WGS sequence"/>
</dbReference>
<dbReference type="PANTHER" id="PTHR43401">
    <property type="entry name" value="L-THREONINE 3-DEHYDROGENASE"/>
    <property type="match status" value="1"/>
</dbReference>
<dbReference type="InterPro" id="IPR036291">
    <property type="entry name" value="NAD(P)-bd_dom_sf"/>
</dbReference>
<feature type="domain" description="Enoyl reductase (ER)" evidence="5">
    <location>
        <begin position="8"/>
        <end position="341"/>
    </location>
</feature>
<gene>
    <name evidence="6" type="ORF">SSCH_80017</name>
</gene>
<keyword evidence="1 4" id="KW-0479">Metal-binding</keyword>
<name>A0A0B7MJV2_9FIRM</name>
<sequence>MKAAIVHGANDIRLEEVPQPVPEPGDIVVRVRASGICATDVKTLLGQGLPKDLPIILGHEVAGEVSSLGKGVEGFEVGDRVAVYPIAVCGECDYCLGDRHNLCRHEFGLAHGIDGGFAEYVRIPRQIINIGGVVKLPPELPFELAALAEPLSCGLAALRVNKVKQGDTVVIVGAGPMGTIHLLLAKWRGAKVFIIEQKVSRQEFAKNLGADAVIDPHSQDPLEAVMKLTGGDGAEVVITSLSDPQVIEDSLPLVKKGGVFNIFGGPPAGHKIRIDPRLLHYREITITGSFASTPGDFREAVYLIGSQEIDAARLITDRFSLDNMLEAVERARSLEMIKGIVLMG</sequence>
<dbReference type="Pfam" id="PF08240">
    <property type="entry name" value="ADH_N"/>
    <property type="match status" value="1"/>
</dbReference>
<dbReference type="PANTHER" id="PTHR43401:SF2">
    <property type="entry name" value="L-THREONINE 3-DEHYDROGENASE"/>
    <property type="match status" value="1"/>
</dbReference>
<reference evidence="7" key="1">
    <citation type="submission" date="2015-01" db="EMBL/GenBank/DDBJ databases">
        <authorList>
            <person name="Manzoor Shahid"/>
            <person name="Zubair Saima"/>
        </authorList>
    </citation>
    <scope>NUCLEOTIDE SEQUENCE [LARGE SCALE GENOMIC DNA]</scope>
    <source>
        <strain evidence="7">Sp3</strain>
    </source>
</reference>
<dbReference type="InterPro" id="IPR013149">
    <property type="entry name" value="ADH-like_C"/>
</dbReference>
<dbReference type="SUPFAM" id="SSF51735">
    <property type="entry name" value="NAD(P)-binding Rossmann-fold domains"/>
    <property type="match status" value="1"/>
</dbReference>
<dbReference type="Gene3D" id="3.90.180.10">
    <property type="entry name" value="Medium-chain alcohol dehydrogenases, catalytic domain"/>
    <property type="match status" value="1"/>
</dbReference>
<dbReference type="GO" id="GO:0008270">
    <property type="term" value="F:zinc ion binding"/>
    <property type="evidence" value="ECO:0007669"/>
    <property type="project" value="InterPro"/>
</dbReference>
<evidence type="ECO:0000259" key="5">
    <source>
        <dbReference type="SMART" id="SM00829"/>
    </source>
</evidence>
<evidence type="ECO:0000256" key="3">
    <source>
        <dbReference type="ARBA" id="ARBA00023002"/>
    </source>
</evidence>
<proteinExistence type="inferred from homology"/>
<comment type="similarity">
    <text evidence="4">Belongs to the zinc-containing alcohol dehydrogenase family.</text>
</comment>
<keyword evidence="7" id="KW-1185">Reference proteome</keyword>
<keyword evidence="2 4" id="KW-0862">Zinc</keyword>
<dbReference type="InterPro" id="IPR020843">
    <property type="entry name" value="ER"/>
</dbReference>
<dbReference type="SMART" id="SM00829">
    <property type="entry name" value="PKS_ER"/>
    <property type="match status" value="1"/>
</dbReference>
<dbReference type="OrthoDB" id="9769198at2"/>
<accession>A0A0B7MJV2</accession>
<evidence type="ECO:0000313" key="7">
    <source>
        <dbReference type="Proteomes" id="UP000046155"/>
    </source>
</evidence>
<dbReference type="EMBL" id="CDRZ01000280">
    <property type="protein sequence ID" value="CEO90295.1"/>
    <property type="molecule type" value="Genomic_DNA"/>
</dbReference>
<dbReference type="Gene3D" id="3.40.50.720">
    <property type="entry name" value="NAD(P)-binding Rossmann-like Domain"/>
    <property type="match status" value="1"/>
</dbReference>
<evidence type="ECO:0000256" key="4">
    <source>
        <dbReference type="RuleBase" id="RU361277"/>
    </source>
</evidence>
<dbReference type="RefSeq" id="WP_044666077.1">
    <property type="nucleotide sequence ID" value="NZ_CDRZ01000280.1"/>
</dbReference>
<dbReference type="CDD" id="cd08235">
    <property type="entry name" value="iditol_2_DH_like"/>
    <property type="match status" value="1"/>
</dbReference>
<dbReference type="InterPro" id="IPR002328">
    <property type="entry name" value="ADH_Zn_CS"/>
</dbReference>
<keyword evidence="3" id="KW-0560">Oxidoreductase</keyword>
<evidence type="ECO:0000313" key="6">
    <source>
        <dbReference type="EMBL" id="CEO90295.1"/>
    </source>
</evidence>
<organism evidence="6 7">
    <name type="scientific">Syntrophaceticus schinkii</name>
    <dbReference type="NCBI Taxonomy" id="499207"/>
    <lineage>
        <taxon>Bacteria</taxon>
        <taxon>Bacillati</taxon>
        <taxon>Bacillota</taxon>
        <taxon>Clostridia</taxon>
        <taxon>Thermoanaerobacterales</taxon>
        <taxon>Thermoanaerobacterales Family III. Incertae Sedis</taxon>
        <taxon>Syntrophaceticus</taxon>
    </lineage>
</organism>
<dbReference type="GO" id="GO:0016491">
    <property type="term" value="F:oxidoreductase activity"/>
    <property type="evidence" value="ECO:0007669"/>
    <property type="project" value="UniProtKB-KW"/>
</dbReference>
<dbReference type="InterPro" id="IPR050129">
    <property type="entry name" value="Zn_alcohol_dh"/>
</dbReference>
<evidence type="ECO:0000256" key="1">
    <source>
        <dbReference type="ARBA" id="ARBA00022723"/>
    </source>
</evidence>
<dbReference type="Pfam" id="PF00107">
    <property type="entry name" value="ADH_zinc_N"/>
    <property type="match status" value="1"/>
</dbReference>
<comment type="cofactor">
    <cofactor evidence="4">
        <name>Zn(2+)</name>
        <dbReference type="ChEBI" id="CHEBI:29105"/>
    </cofactor>
</comment>
<protein>
    <submittedName>
        <fullName evidence="6">Alcohol dehydrogenase GroES domain protein</fullName>
    </submittedName>
</protein>
<dbReference type="InterPro" id="IPR011032">
    <property type="entry name" value="GroES-like_sf"/>
</dbReference>
<dbReference type="SUPFAM" id="SSF50129">
    <property type="entry name" value="GroES-like"/>
    <property type="match status" value="1"/>
</dbReference>
<dbReference type="PROSITE" id="PS00059">
    <property type="entry name" value="ADH_ZINC"/>
    <property type="match status" value="1"/>
</dbReference>
<dbReference type="AlphaFoldDB" id="A0A0B7MJV2"/>
<dbReference type="InterPro" id="IPR013154">
    <property type="entry name" value="ADH-like_N"/>
</dbReference>